<feature type="compositionally biased region" description="Polar residues" evidence="1">
    <location>
        <begin position="95"/>
        <end position="104"/>
    </location>
</feature>
<dbReference type="AlphaFoldDB" id="A0A0A9Y4F3"/>
<reference evidence="2" key="2">
    <citation type="submission" date="2014-07" db="EMBL/GenBank/DDBJ databases">
        <authorList>
            <person name="Hull J."/>
        </authorList>
    </citation>
    <scope>NUCLEOTIDE SEQUENCE</scope>
</reference>
<sequence>MILGSIPAIVCAAYASGVFNGATALYPPTSGNSGSDVLYPPFKEVESENCHSSRDYIYRSSCHRCVAIGSSKKWVFCSSTSPPKKATDSSRNKKGNSFLSWLGG</sequence>
<feature type="region of interest" description="Disordered" evidence="1">
    <location>
        <begin position="79"/>
        <end position="104"/>
    </location>
</feature>
<protein>
    <submittedName>
        <fullName evidence="2">Uncharacterized protein</fullName>
    </submittedName>
</protein>
<evidence type="ECO:0000256" key="1">
    <source>
        <dbReference type="SAM" id="MobiDB-lite"/>
    </source>
</evidence>
<name>A0A0A9Y4F3_LYGHE</name>
<evidence type="ECO:0000313" key="2">
    <source>
        <dbReference type="EMBL" id="JAG25993.1"/>
    </source>
</evidence>
<accession>A0A0A9Y4F3</accession>
<gene>
    <name evidence="2" type="ORF">CM83_4723</name>
    <name evidence="3" type="ORF">CM83_4724</name>
</gene>
<dbReference type="EMBL" id="GBHO01017609">
    <property type="protein sequence ID" value="JAG25995.1"/>
    <property type="molecule type" value="Transcribed_RNA"/>
</dbReference>
<reference evidence="2" key="1">
    <citation type="journal article" date="2014" name="PLoS ONE">
        <title>Transcriptome-Based Identification of ABC Transporters in the Western Tarnished Plant Bug Lygus hesperus.</title>
        <authorList>
            <person name="Hull J.J."/>
            <person name="Chaney K."/>
            <person name="Geib S.M."/>
            <person name="Fabrick J.A."/>
            <person name="Brent C.S."/>
            <person name="Walsh D."/>
            <person name="Lavine L.C."/>
        </authorList>
    </citation>
    <scope>NUCLEOTIDE SEQUENCE</scope>
</reference>
<dbReference type="EMBL" id="GBHO01017611">
    <property type="protein sequence ID" value="JAG25993.1"/>
    <property type="molecule type" value="Transcribed_RNA"/>
</dbReference>
<organism evidence="2">
    <name type="scientific">Lygus hesperus</name>
    <name type="common">Western plant bug</name>
    <dbReference type="NCBI Taxonomy" id="30085"/>
    <lineage>
        <taxon>Eukaryota</taxon>
        <taxon>Metazoa</taxon>
        <taxon>Ecdysozoa</taxon>
        <taxon>Arthropoda</taxon>
        <taxon>Hexapoda</taxon>
        <taxon>Insecta</taxon>
        <taxon>Pterygota</taxon>
        <taxon>Neoptera</taxon>
        <taxon>Paraneoptera</taxon>
        <taxon>Hemiptera</taxon>
        <taxon>Heteroptera</taxon>
        <taxon>Panheteroptera</taxon>
        <taxon>Cimicomorpha</taxon>
        <taxon>Miridae</taxon>
        <taxon>Mirini</taxon>
        <taxon>Lygus</taxon>
    </lineage>
</organism>
<evidence type="ECO:0000313" key="3">
    <source>
        <dbReference type="EMBL" id="JAG25995.1"/>
    </source>
</evidence>
<proteinExistence type="predicted"/>